<protein>
    <submittedName>
        <fullName evidence="1">Uncharacterized protein</fullName>
    </submittedName>
</protein>
<organism evidence="1 2">
    <name type="scientific">Listeria rocourtiae</name>
    <dbReference type="NCBI Taxonomy" id="647910"/>
    <lineage>
        <taxon>Bacteria</taxon>
        <taxon>Bacillati</taxon>
        <taxon>Bacillota</taxon>
        <taxon>Bacilli</taxon>
        <taxon>Bacillales</taxon>
        <taxon>Listeriaceae</taxon>
        <taxon>Listeria</taxon>
    </lineage>
</organism>
<keyword evidence="2" id="KW-1185">Reference proteome</keyword>
<dbReference type="EMBL" id="SNZK01000004">
    <property type="protein sequence ID" value="TDR53690.1"/>
    <property type="molecule type" value="Genomic_DNA"/>
</dbReference>
<gene>
    <name evidence="1" type="ORF">DFP96_104284</name>
</gene>
<dbReference type="RefSeq" id="WP_279586576.1">
    <property type="nucleotide sequence ID" value="NZ_SNZK01000004.1"/>
</dbReference>
<evidence type="ECO:0000313" key="1">
    <source>
        <dbReference type="EMBL" id="TDR53690.1"/>
    </source>
</evidence>
<comment type="caution">
    <text evidence="1">The sequence shown here is derived from an EMBL/GenBank/DDBJ whole genome shotgun (WGS) entry which is preliminary data.</text>
</comment>
<proteinExistence type="predicted"/>
<accession>A0A4R6ZML2</accession>
<dbReference type="AlphaFoldDB" id="A0A4R6ZML2"/>
<sequence length="44" mass="4932">MLNGLVCFIAGFALASIYGNIFVSEKAKRKAANYEYDEVEEENI</sequence>
<dbReference type="Proteomes" id="UP000295558">
    <property type="component" value="Unassembled WGS sequence"/>
</dbReference>
<reference evidence="1 2" key="1">
    <citation type="submission" date="2019-03" db="EMBL/GenBank/DDBJ databases">
        <title>Genomic Encyclopedia of Type Strains, Phase III (KMG-III): the genomes of soil and plant-associated and newly described type strains.</title>
        <authorList>
            <person name="Whitman W."/>
        </authorList>
    </citation>
    <scope>NUCLEOTIDE SEQUENCE [LARGE SCALE GENOMIC DNA]</scope>
    <source>
        <strain evidence="1 2">CECT 7972</strain>
    </source>
</reference>
<name>A0A4R6ZML2_9LIST</name>
<evidence type="ECO:0000313" key="2">
    <source>
        <dbReference type="Proteomes" id="UP000295558"/>
    </source>
</evidence>